<dbReference type="KEGG" id="fri:FraEuI1c_2899"/>
<dbReference type="STRING" id="298654.FraEuI1c_2899"/>
<dbReference type="OrthoDB" id="158614at2"/>
<dbReference type="Gene3D" id="3.40.50.10320">
    <property type="entry name" value="LmbE-like"/>
    <property type="match status" value="1"/>
</dbReference>
<dbReference type="AlphaFoldDB" id="E3J946"/>
<name>E3J946_PSEI1</name>
<dbReference type="PANTHER" id="PTHR12993">
    <property type="entry name" value="N-ACETYLGLUCOSAMINYL-PHOSPHATIDYLINOSITOL DE-N-ACETYLASE-RELATED"/>
    <property type="match status" value="1"/>
</dbReference>
<evidence type="ECO:0000313" key="2">
    <source>
        <dbReference type="EMBL" id="ADP80925.1"/>
    </source>
</evidence>
<dbReference type="RefSeq" id="WP_013424043.1">
    <property type="nucleotide sequence ID" value="NC_014666.1"/>
</dbReference>
<dbReference type="Proteomes" id="UP000002484">
    <property type="component" value="Chromosome"/>
</dbReference>
<accession>E3J946</accession>
<proteinExistence type="predicted"/>
<dbReference type="GO" id="GO:0016137">
    <property type="term" value="P:glycoside metabolic process"/>
    <property type="evidence" value="ECO:0007669"/>
    <property type="project" value="UniProtKB-ARBA"/>
</dbReference>
<dbReference type="InterPro" id="IPR003737">
    <property type="entry name" value="GlcNAc_PI_deacetylase-related"/>
</dbReference>
<protein>
    <submittedName>
        <fullName evidence="2">LmbE family protein</fullName>
    </submittedName>
</protein>
<evidence type="ECO:0000256" key="1">
    <source>
        <dbReference type="ARBA" id="ARBA00022833"/>
    </source>
</evidence>
<dbReference type="GO" id="GO:0016811">
    <property type="term" value="F:hydrolase activity, acting on carbon-nitrogen (but not peptide) bonds, in linear amides"/>
    <property type="evidence" value="ECO:0007669"/>
    <property type="project" value="TreeGrafter"/>
</dbReference>
<organism evidence="2 3">
    <name type="scientific">Pseudofrankia inefficax (strain DSM 45817 / CECT 9037 / DDB 130130 / EuI1c)</name>
    <name type="common">Frankia inefficax</name>
    <dbReference type="NCBI Taxonomy" id="298654"/>
    <lineage>
        <taxon>Bacteria</taxon>
        <taxon>Bacillati</taxon>
        <taxon>Actinomycetota</taxon>
        <taxon>Actinomycetes</taxon>
        <taxon>Frankiales</taxon>
        <taxon>Frankiaceae</taxon>
        <taxon>Pseudofrankia</taxon>
    </lineage>
</organism>
<dbReference type="InterPro" id="IPR024078">
    <property type="entry name" value="LmbE-like_dom_sf"/>
</dbReference>
<dbReference type="EMBL" id="CP002299">
    <property type="protein sequence ID" value="ADP80925.1"/>
    <property type="molecule type" value="Genomic_DNA"/>
</dbReference>
<dbReference type="SUPFAM" id="SSF102588">
    <property type="entry name" value="LmbE-like"/>
    <property type="match status" value="1"/>
</dbReference>
<dbReference type="Pfam" id="PF02585">
    <property type="entry name" value="PIG-L"/>
    <property type="match status" value="1"/>
</dbReference>
<dbReference type="HOGENOM" id="CLU_049311_2_1_11"/>
<gene>
    <name evidence="2" type="ordered locus">FraEuI1c_2899</name>
</gene>
<reference evidence="2 3" key="1">
    <citation type="submission" date="2010-10" db="EMBL/GenBank/DDBJ databases">
        <title>Complete sequence of Frankia sp. EuI1c.</title>
        <authorList>
            <consortium name="US DOE Joint Genome Institute"/>
            <person name="Lucas S."/>
            <person name="Copeland A."/>
            <person name="Lapidus A."/>
            <person name="Cheng J.-F."/>
            <person name="Bruce D."/>
            <person name="Goodwin L."/>
            <person name="Pitluck S."/>
            <person name="Chertkov O."/>
            <person name="Detter J.C."/>
            <person name="Han C."/>
            <person name="Tapia R."/>
            <person name="Land M."/>
            <person name="Hauser L."/>
            <person name="Jeffries C."/>
            <person name="Kyrpides N."/>
            <person name="Ivanova N."/>
            <person name="Mikhailova N."/>
            <person name="Beauchemin N."/>
            <person name="Sen A."/>
            <person name="Sur S.A."/>
            <person name="Gtari M."/>
            <person name="Wall L."/>
            <person name="Tisa L."/>
            <person name="Woyke T."/>
        </authorList>
    </citation>
    <scope>NUCLEOTIDE SEQUENCE [LARGE SCALE GENOMIC DNA]</scope>
    <source>
        <strain evidence="3">DSM 45817 / CECT 9037 / EuI1c</strain>
    </source>
</reference>
<dbReference type="InParanoid" id="E3J946"/>
<sequence length="286" mass="30786">MSEDKPTFTVVSFHAHPDDEALLTAGTLARAAADGHRVVIVVATDGEAGLSRDDLRGSHLADARRAELRASCEAIGATRVHFLGYRDSGYDPPAASSGASHPRADSFASVPPERAAARLVDILVEEDADVLTIYDGSGGYGHPDHVQVHRAGLLAARLARTPVVLEATLDRDALTRAVRLLRRAARVMPLPTLPDLSAAFTPRGELTHRVDVRAQLPAKIRALRAHASQAEGGDTIRTLALLLRLPRPIRGRVLGTEWYREVGRTPDGAPLDDIFATLRAEQRARA</sequence>
<dbReference type="eggNOG" id="COG2120">
    <property type="taxonomic scope" value="Bacteria"/>
</dbReference>
<keyword evidence="3" id="KW-1185">Reference proteome</keyword>
<evidence type="ECO:0000313" key="3">
    <source>
        <dbReference type="Proteomes" id="UP000002484"/>
    </source>
</evidence>
<dbReference type="PANTHER" id="PTHR12993:SF26">
    <property type="entry name" value="1D-MYO-INOSITOL 2-ACETAMIDO-2-DEOXY-ALPHA-D-GLUCOPYRANOSIDE DEACETYLASE"/>
    <property type="match status" value="1"/>
</dbReference>
<keyword evidence="1" id="KW-0862">Zinc</keyword>